<proteinExistence type="predicted"/>
<keyword evidence="3" id="KW-1185">Reference proteome</keyword>
<dbReference type="NCBIfam" id="NF006617">
    <property type="entry name" value="PRK09184.1"/>
    <property type="match status" value="1"/>
</dbReference>
<evidence type="ECO:0000259" key="1">
    <source>
        <dbReference type="PROSITE" id="PS50075"/>
    </source>
</evidence>
<dbReference type="RefSeq" id="WP_129955009.1">
    <property type="nucleotide sequence ID" value="NZ_JAFMOS010000618.1"/>
</dbReference>
<feature type="domain" description="Carrier" evidence="1">
    <location>
        <begin position="2"/>
        <end position="84"/>
    </location>
</feature>
<dbReference type="InterPro" id="IPR009081">
    <property type="entry name" value="PP-bd_ACP"/>
</dbReference>
<accession>A0ABS6KYN7</accession>
<dbReference type="InterPro" id="IPR036736">
    <property type="entry name" value="ACP-like_sf"/>
</dbReference>
<dbReference type="SUPFAM" id="SSF47336">
    <property type="entry name" value="ACP-like"/>
    <property type="match status" value="1"/>
</dbReference>
<dbReference type="EMBL" id="JAFMOU010000063">
    <property type="protein sequence ID" value="MBU9834543.1"/>
    <property type="molecule type" value="Genomic_DNA"/>
</dbReference>
<dbReference type="PROSITE" id="PS50075">
    <property type="entry name" value="CARRIER"/>
    <property type="match status" value="1"/>
</dbReference>
<evidence type="ECO:0000313" key="2">
    <source>
        <dbReference type="EMBL" id="MBU9834543.1"/>
    </source>
</evidence>
<gene>
    <name evidence="2" type="ORF">J1786_06850</name>
</gene>
<reference evidence="2 3" key="1">
    <citation type="submission" date="2021-03" db="EMBL/GenBank/DDBJ databases">
        <title>Five novel Rahnella species.</title>
        <authorList>
            <person name="Brady C."/>
            <person name="Asselin J."/>
            <person name="Beer S."/>
            <person name="Bruberg M.B."/>
            <person name="Crampton B."/>
            <person name="Venter S."/>
            <person name="Arnold D."/>
            <person name="Denman S."/>
        </authorList>
    </citation>
    <scope>NUCLEOTIDE SEQUENCE [LARGE SCALE GENOMIC DNA]</scope>
    <source>
        <strain evidence="2 3">L72c</strain>
    </source>
</reference>
<organism evidence="2 3">
    <name type="scientific">Rahnella perminowiae</name>
    <dbReference type="NCBI Taxonomy" id="2816244"/>
    <lineage>
        <taxon>Bacteria</taxon>
        <taxon>Pseudomonadati</taxon>
        <taxon>Pseudomonadota</taxon>
        <taxon>Gammaproteobacteria</taxon>
        <taxon>Enterobacterales</taxon>
        <taxon>Yersiniaceae</taxon>
        <taxon>Rahnella</taxon>
    </lineage>
</organism>
<protein>
    <submittedName>
        <fullName evidence="2">Acyl carrier protein</fullName>
    </submittedName>
</protein>
<dbReference type="Proteomes" id="UP000699865">
    <property type="component" value="Unassembled WGS sequence"/>
</dbReference>
<sequence>MDSLSNDIKVLIIETLNLEGMAPDEIETQAPLFGDGLGLDSIDALELGLALKKQYGVILSAESQEMREHFYSVESLARFISAQRG</sequence>
<dbReference type="Pfam" id="PF00550">
    <property type="entry name" value="PP-binding"/>
    <property type="match status" value="1"/>
</dbReference>
<dbReference type="Gene3D" id="1.10.1200.10">
    <property type="entry name" value="ACP-like"/>
    <property type="match status" value="1"/>
</dbReference>
<evidence type="ECO:0000313" key="3">
    <source>
        <dbReference type="Proteomes" id="UP000699865"/>
    </source>
</evidence>
<name>A0ABS6KYN7_9GAMM</name>
<comment type="caution">
    <text evidence="2">The sequence shown here is derived from an EMBL/GenBank/DDBJ whole genome shotgun (WGS) entry which is preliminary data.</text>
</comment>